<organism evidence="3">
    <name type="scientific">Schizaphis graminum</name>
    <name type="common">Green bug aphid</name>
    <dbReference type="NCBI Taxonomy" id="13262"/>
    <lineage>
        <taxon>Eukaryota</taxon>
        <taxon>Metazoa</taxon>
        <taxon>Ecdysozoa</taxon>
        <taxon>Arthropoda</taxon>
        <taxon>Hexapoda</taxon>
        <taxon>Insecta</taxon>
        <taxon>Pterygota</taxon>
        <taxon>Neoptera</taxon>
        <taxon>Paraneoptera</taxon>
        <taxon>Hemiptera</taxon>
        <taxon>Sternorrhyncha</taxon>
        <taxon>Aphidomorpha</taxon>
        <taxon>Aphidoidea</taxon>
        <taxon>Aphididae</taxon>
        <taxon>Aphidini</taxon>
        <taxon>Schizaphis</taxon>
    </lineage>
</organism>
<dbReference type="Pfam" id="PF09588">
    <property type="entry name" value="YqaJ"/>
    <property type="match status" value="1"/>
</dbReference>
<dbReference type="PANTHER" id="PTHR46609">
    <property type="entry name" value="EXONUCLEASE, PHAGE-TYPE/RECB, C-TERMINAL DOMAIN-CONTAINING PROTEIN"/>
    <property type="match status" value="1"/>
</dbReference>
<dbReference type="SUPFAM" id="SSF52980">
    <property type="entry name" value="Restriction endonuclease-like"/>
    <property type="match status" value="1"/>
</dbReference>
<dbReference type="GO" id="GO:0006281">
    <property type="term" value="P:DNA repair"/>
    <property type="evidence" value="ECO:0007669"/>
    <property type="project" value="UniProtKB-ARBA"/>
</dbReference>
<evidence type="ECO:0000313" key="3">
    <source>
        <dbReference type="EMBL" id="MBY15249.1"/>
    </source>
</evidence>
<evidence type="ECO:0000259" key="1">
    <source>
        <dbReference type="Pfam" id="PF09588"/>
    </source>
</evidence>
<evidence type="ECO:0000259" key="2">
    <source>
        <dbReference type="Pfam" id="PF20700"/>
    </source>
</evidence>
<dbReference type="CDD" id="cd22343">
    <property type="entry name" value="PDDEXK_lambda_exonuclease-like"/>
    <property type="match status" value="1"/>
</dbReference>
<proteinExistence type="predicted"/>
<dbReference type="AlphaFoldDB" id="A0A2S2NDN1"/>
<dbReference type="InterPro" id="IPR019080">
    <property type="entry name" value="YqaJ_viral_recombinase"/>
</dbReference>
<gene>
    <name evidence="3" type="ORF">g.30745</name>
</gene>
<reference evidence="3" key="1">
    <citation type="submission" date="2018-04" db="EMBL/GenBank/DDBJ databases">
        <title>Transcriptome of Schizaphis graminum biotype I.</title>
        <authorList>
            <person name="Scully E.D."/>
            <person name="Geib S.M."/>
            <person name="Palmer N.A."/>
            <person name="Koch K."/>
            <person name="Bradshaw J."/>
            <person name="Heng-Moss T."/>
            <person name="Sarath G."/>
        </authorList>
    </citation>
    <scope>NUCLEOTIDE SEQUENCE</scope>
</reference>
<dbReference type="Pfam" id="PF20700">
    <property type="entry name" value="Mutator"/>
    <property type="match status" value="1"/>
</dbReference>
<dbReference type="PANTHER" id="PTHR46609:SF8">
    <property type="entry name" value="YQAJ VIRAL RECOMBINASE DOMAIN-CONTAINING PROTEIN"/>
    <property type="match status" value="1"/>
</dbReference>
<dbReference type="Gene3D" id="3.90.320.10">
    <property type="match status" value="1"/>
</dbReference>
<dbReference type="InterPro" id="IPR011604">
    <property type="entry name" value="PDDEXK-like_dom_sf"/>
</dbReference>
<sequence>MAVIFKLKKIECKNHLLRNYCTKLTALTKQTKYSIVIRKCITSNILRFRSDITKSIDYHIKTDVPIHNKIEALRRDISNSIYHRLGQHSNCAKYFCSGSKNGETNLVPEAERTGIMADMRNIVYRLTINADSLIENVDNNPCEQFNLIINKHIGAKRINFTQGHNYQTRVEAAVVAYNSKNYIRAVHKKIMTKSPGKFGKRYINNIERIRNKTITRRRKLFDEGHKRTKPKSKFSGPDVDYGLAEPLDNCMPIEELERKKQLFINKLINVDREQLENKTREQSLNPDWFVERKKRLTASHFGDICKIRSNTSCRKKVHNLLYKFGTTSKEMNYGIQMEPLARSVFETLIRVSVKLCGLFTDNQFPYLAASPDGVIDENAIVEIKCPYAAKDSSSAVEAVQNKMLQYCRIDDFGKIVLKKEHNYYYQIMGQLRVTGRNICYFVIHTNQWTDIQIIHFDNVFWDDTMFNKLKIFYLECLLPEIVDPLYGKRMLISDIREPEHILNAQKKKKN</sequence>
<protein>
    <submittedName>
        <fullName evidence="3">Uncharacterized protein</fullName>
    </submittedName>
</protein>
<dbReference type="InterPro" id="IPR011335">
    <property type="entry name" value="Restrct_endonuc-II-like"/>
</dbReference>
<dbReference type="EMBL" id="GGMR01002630">
    <property type="protein sequence ID" value="MBY15249.1"/>
    <property type="molecule type" value="Transcribed_RNA"/>
</dbReference>
<accession>A0A2S2NDN1</accession>
<dbReference type="InterPro" id="IPR049012">
    <property type="entry name" value="Mutator_transp_dom"/>
</dbReference>
<name>A0A2S2NDN1_SCHGA</name>
<feature type="domain" description="YqaJ viral recombinase" evidence="1">
    <location>
        <begin position="287"/>
        <end position="436"/>
    </location>
</feature>
<dbReference type="InterPro" id="IPR051703">
    <property type="entry name" value="NF-kappa-B_Signaling_Reg"/>
</dbReference>
<feature type="domain" description="Mutator-like transposase" evidence="2">
    <location>
        <begin position="5"/>
        <end position="96"/>
    </location>
</feature>